<dbReference type="InterPro" id="IPR004242">
    <property type="entry name" value="Transposase_21"/>
</dbReference>
<keyword evidence="2" id="KW-1185">Reference proteome</keyword>
<sequence>MNNCILFKKECASLNECPICKAPRYKKGGSASAKVMYYFPLIPRLRHLYRIPDYAKHLTWHADDKIKDGMLRHPADARQWKNFNFMDPDFAVEPRNLLFVLLADGMNPHEAQSTSHSTWPVVMAIYNLPPWLYMKRKYMMLSMVISGLKQPDNDIDVYLVVL</sequence>
<dbReference type="EMBL" id="BAABME010004273">
    <property type="protein sequence ID" value="GAA0161782.1"/>
    <property type="molecule type" value="Genomic_DNA"/>
</dbReference>
<accession>A0AAV3QCF5</accession>
<evidence type="ECO:0000313" key="1">
    <source>
        <dbReference type="EMBL" id="GAA0161782.1"/>
    </source>
</evidence>
<dbReference type="Pfam" id="PF02992">
    <property type="entry name" value="Transposase_21"/>
    <property type="match status" value="1"/>
</dbReference>
<organism evidence="1 2">
    <name type="scientific">Lithospermum erythrorhizon</name>
    <name type="common">Purple gromwell</name>
    <name type="synonym">Lithospermum officinale var. erythrorhizon</name>
    <dbReference type="NCBI Taxonomy" id="34254"/>
    <lineage>
        <taxon>Eukaryota</taxon>
        <taxon>Viridiplantae</taxon>
        <taxon>Streptophyta</taxon>
        <taxon>Embryophyta</taxon>
        <taxon>Tracheophyta</taxon>
        <taxon>Spermatophyta</taxon>
        <taxon>Magnoliopsida</taxon>
        <taxon>eudicotyledons</taxon>
        <taxon>Gunneridae</taxon>
        <taxon>Pentapetalae</taxon>
        <taxon>asterids</taxon>
        <taxon>lamiids</taxon>
        <taxon>Boraginales</taxon>
        <taxon>Boraginaceae</taxon>
        <taxon>Boraginoideae</taxon>
        <taxon>Lithospermeae</taxon>
        <taxon>Lithospermum</taxon>
    </lineage>
</organism>
<dbReference type="Proteomes" id="UP001454036">
    <property type="component" value="Unassembled WGS sequence"/>
</dbReference>
<dbReference type="PANTHER" id="PTHR10775">
    <property type="entry name" value="OS08G0208400 PROTEIN"/>
    <property type="match status" value="1"/>
</dbReference>
<dbReference type="PANTHER" id="PTHR10775:SF180">
    <property type="entry name" value="TRANSPOSON, EN_SPM-LIKE, TRANSPOSASE-ASSOCIATED DOMAIN PROTEIN-RELATED"/>
    <property type="match status" value="1"/>
</dbReference>
<dbReference type="AlphaFoldDB" id="A0AAV3QCF5"/>
<protein>
    <submittedName>
        <fullName evidence="1">Uncharacterized protein</fullName>
    </submittedName>
</protein>
<proteinExistence type="predicted"/>
<comment type="caution">
    <text evidence="1">The sequence shown here is derived from an EMBL/GenBank/DDBJ whole genome shotgun (WGS) entry which is preliminary data.</text>
</comment>
<evidence type="ECO:0000313" key="2">
    <source>
        <dbReference type="Proteomes" id="UP001454036"/>
    </source>
</evidence>
<name>A0AAV3QCF5_LITER</name>
<gene>
    <name evidence="1" type="ORF">LIER_18018</name>
</gene>
<reference evidence="1 2" key="1">
    <citation type="submission" date="2024-01" db="EMBL/GenBank/DDBJ databases">
        <title>The complete chloroplast genome sequence of Lithospermum erythrorhizon: insights into the phylogenetic relationship among Boraginaceae species and the maternal lineages of purple gromwells.</title>
        <authorList>
            <person name="Okada T."/>
            <person name="Watanabe K."/>
        </authorList>
    </citation>
    <scope>NUCLEOTIDE SEQUENCE [LARGE SCALE GENOMIC DNA]</scope>
</reference>